<gene>
    <name evidence="2" type="ORF">GQ61_01885</name>
</gene>
<evidence type="ECO:0008006" key="4">
    <source>
        <dbReference type="Google" id="ProtNLM"/>
    </source>
</evidence>
<feature type="signal peptide" evidence="1">
    <location>
        <begin position="1"/>
        <end position="25"/>
    </location>
</feature>
<keyword evidence="3" id="KW-1185">Reference proteome</keyword>
<evidence type="ECO:0000313" key="3">
    <source>
        <dbReference type="Proteomes" id="UP000237351"/>
    </source>
</evidence>
<reference evidence="2 3" key="1">
    <citation type="submission" date="2014-06" db="EMBL/GenBank/DDBJ databases">
        <title>The genome of the endonuclear symbiont Nucleicultrix amoebiphila.</title>
        <authorList>
            <person name="Schulz F."/>
            <person name="Horn M."/>
        </authorList>
    </citation>
    <scope>NUCLEOTIDE SEQUENCE [LARGE SCALE GENOMIC DNA]</scope>
    <source>
        <strain evidence="2 3">FS5</strain>
    </source>
</reference>
<sequence length="128" mass="13203">MKVTLLSLSLLLTSCASIVTGQNQAVSVDTSPVKDAVCTLSNDKGTWFVNSPGSTTILRSYSDLHVSCKKKGFGKGITTVKSSTKGMAFGNILVGGLIGTAVDCGTGAAYDYPSLINVPINTELALAK</sequence>
<dbReference type="KEGG" id="naf:GQ61_01885"/>
<organism evidence="2 3">
    <name type="scientific">Candidatus Nucleicultrix amoebiphila FS5</name>
    <dbReference type="NCBI Taxonomy" id="1414854"/>
    <lineage>
        <taxon>Bacteria</taxon>
        <taxon>Pseudomonadati</taxon>
        <taxon>Pseudomonadota</taxon>
        <taxon>Alphaproteobacteria</taxon>
        <taxon>Holosporales</taxon>
        <taxon>Candidatus Nucleicultricaceae</taxon>
        <taxon>Candidatus Nucleicultrix</taxon>
    </lineage>
</organism>
<evidence type="ECO:0000256" key="1">
    <source>
        <dbReference type="SAM" id="SignalP"/>
    </source>
</evidence>
<dbReference type="PROSITE" id="PS51257">
    <property type="entry name" value="PROKAR_LIPOPROTEIN"/>
    <property type="match status" value="1"/>
</dbReference>
<dbReference type="Proteomes" id="UP000237351">
    <property type="component" value="Chromosome"/>
</dbReference>
<accession>A0A1W6N343</accession>
<keyword evidence="1" id="KW-0732">Signal</keyword>
<feature type="chain" id="PRO_5013275409" description="Lipoprotein" evidence="1">
    <location>
        <begin position="26"/>
        <end position="128"/>
    </location>
</feature>
<evidence type="ECO:0000313" key="2">
    <source>
        <dbReference type="EMBL" id="ARN84290.1"/>
    </source>
</evidence>
<dbReference type="STRING" id="1414854.GQ61_01885"/>
<protein>
    <recommendedName>
        <fullName evidence="4">Lipoprotein</fullName>
    </recommendedName>
</protein>
<dbReference type="EMBL" id="CP008743">
    <property type="protein sequence ID" value="ARN84290.1"/>
    <property type="molecule type" value="Genomic_DNA"/>
</dbReference>
<dbReference type="AlphaFoldDB" id="A0A1W6N343"/>
<proteinExistence type="predicted"/>
<name>A0A1W6N343_9PROT</name>